<dbReference type="CDD" id="cd00761">
    <property type="entry name" value="Glyco_tranf_GTA_type"/>
    <property type="match status" value="1"/>
</dbReference>
<name>A0ABS6THV5_9ENTE</name>
<dbReference type="Proteomes" id="UP000774130">
    <property type="component" value="Unassembled WGS sequence"/>
</dbReference>
<dbReference type="EMBL" id="JAHUZB010000013">
    <property type="protein sequence ID" value="MBV7392472.1"/>
    <property type="molecule type" value="Genomic_DNA"/>
</dbReference>
<gene>
    <name evidence="2" type="ORF">KUA55_17600</name>
</gene>
<protein>
    <submittedName>
        <fullName evidence="2">Glycosyltransferase family 2 protein</fullName>
    </submittedName>
</protein>
<accession>A0ABS6THV5</accession>
<proteinExistence type="predicted"/>
<evidence type="ECO:0000313" key="2">
    <source>
        <dbReference type="EMBL" id="MBV7392472.1"/>
    </source>
</evidence>
<keyword evidence="3" id="KW-1185">Reference proteome</keyword>
<dbReference type="InterPro" id="IPR001173">
    <property type="entry name" value="Glyco_trans_2-like"/>
</dbReference>
<dbReference type="Pfam" id="PF00535">
    <property type="entry name" value="Glycos_transf_2"/>
    <property type="match status" value="1"/>
</dbReference>
<reference evidence="2 3" key="1">
    <citation type="submission" date="2021-06" db="EMBL/GenBank/DDBJ databases">
        <title>Enterococcus alishanensis sp. nov., a novel lactic acid bacterium isolated from fresh coffee beans.</title>
        <authorList>
            <person name="Chen Y.-S."/>
        </authorList>
    </citation>
    <scope>NUCLEOTIDE SEQUENCE [LARGE SCALE GENOMIC DNA]</scope>
    <source>
        <strain evidence="2 3">ALS3</strain>
    </source>
</reference>
<dbReference type="RefSeq" id="WP_218327686.1">
    <property type="nucleotide sequence ID" value="NZ_JAHUZB010000013.1"/>
</dbReference>
<organism evidence="2 3">
    <name type="scientific">Enterococcus alishanensis</name>
    <dbReference type="NCBI Taxonomy" id="1303817"/>
    <lineage>
        <taxon>Bacteria</taxon>
        <taxon>Bacillati</taxon>
        <taxon>Bacillota</taxon>
        <taxon>Bacilli</taxon>
        <taxon>Lactobacillales</taxon>
        <taxon>Enterococcaceae</taxon>
        <taxon>Enterococcus</taxon>
    </lineage>
</organism>
<evidence type="ECO:0000259" key="1">
    <source>
        <dbReference type="Pfam" id="PF00535"/>
    </source>
</evidence>
<evidence type="ECO:0000313" key="3">
    <source>
        <dbReference type="Proteomes" id="UP000774130"/>
    </source>
</evidence>
<feature type="domain" description="Glycosyltransferase 2-like" evidence="1">
    <location>
        <begin position="4"/>
        <end position="171"/>
    </location>
</feature>
<sequence length="290" mass="34095">MDLTIIIPNHNDLRMIKMIESIDYRSTKNQTVELLILLNNPTKEVIRQCNEIKIRFKKDFLVREILTDIQNLGYLYNLGIKNASFEHIMFLDSDLICGNNSIELMVSQLKKNKVELIKAKLIYTNMNGLVEKARLVNTTEKVPPYIPVILLKKSIFFKFKDNFLFAIDVVWCSDAEFAHRVINENIPYIYSEAEFFHDKISLKKDIKDAFLYGFGKGIRVKRTREKWEPFNEIISMRRKGKKCGLTLRENSYSVFWITMQQLACLIQQFIPPVFTNSLDFRNSTKREEIS</sequence>
<comment type="caution">
    <text evidence="2">The sequence shown here is derived from an EMBL/GenBank/DDBJ whole genome shotgun (WGS) entry which is preliminary data.</text>
</comment>